<protein>
    <recommendedName>
        <fullName evidence="2">HTH tetR-type domain-containing protein</fullName>
    </recommendedName>
</protein>
<dbReference type="EMBL" id="MWXA01000009">
    <property type="protein sequence ID" value="OZG65121.1"/>
    <property type="molecule type" value="Genomic_DNA"/>
</dbReference>
<dbReference type="AlphaFoldDB" id="A0A261G119"/>
<keyword evidence="4" id="KW-1185">Reference proteome</keyword>
<accession>A0A261G119</accession>
<evidence type="ECO:0000259" key="2">
    <source>
        <dbReference type="Pfam" id="PF00440"/>
    </source>
</evidence>
<dbReference type="RefSeq" id="WP_158215693.1">
    <property type="nucleotide sequence ID" value="NZ_JBDNVC010000012.1"/>
</dbReference>
<comment type="caution">
    <text evidence="3">The sequence shown here is derived from an EMBL/GenBank/DDBJ whole genome shotgun (WGS) entry which is preliminary data.</text>
</comment>
<dbReference type="SUPFAM" id="SSF46689">
    <property type="entry name" value="Homeodomain-like"/>
    <property type="match status" value="1"/>
</dbReference>
<gene>
    <name evidence="3" type="ORF">BAQU_1861</name>
</gene>
<feature type="domain" description="HTH tetR-type" evidence="2">
    <location>
        <begin position="23"/>
        <end position="46"/>
    </location>
</feature>
<reference evidence="3 4" key="1">
    <citation type="journal article" date="2017" name="BMC Genomics">
        <title>Comparative genomic and phylogenomic analyses of the Bifidobacteriaceae family.</title>
        <authorList>
            <person name="Lugli G.A."/>
            <person name="Milani C."/>
            <person name="Turroni F."/>
            <person name="Duranti S."/>
            <person name="Mancabelli L."/>
            <person name="Mangifesta M."/>
            <person name="Ferrario C."/>
            <person name="Modesto M."/>
            <person name="Mattarelli P."/>
            <person name="Jiri K."/>
            <person name="van Sinderen D."/>
            <person name="Ventura M."/>
        </authorList>
    </citation>
    <scope>NUCLEOTIDE SEQUENCE [LARGE SCALE GENOMIC DNA]</scope>
    <source>
        <strain evidence="3 4">LMG 28769</strain>
    </source>
</reference>
<evidence type="ECO:0000313" key="3">
    <source>
        <dbReference type="EMBL" id="OZG65121.1"/>
    </source>
</evidence>
<dbReference type="GO" id="GO:0003677">
    <property type="term" value="F:DNA binding"/>
    <property type="evidence" value="ECO:0007669"/>
    <property type="project" value="UniProtKB-KW"/>
</dbReference>
<keyword evidence="1" id="KW-0238">DNA-binding</keyword>
<sequence>MGDTGGSQDNHRQRNPQHTRQALLKAACRLFSTHGFSSTTMRQIAETDTSHRVLFLTIYGDCVPCCRESQLAVAV</sequence>
<dbReference type="OrthoDB" id="3787664at2"/>
<evidence type="ECO:0000313" key="4">
    <source>
        <dbReference type="Proteomes" id="UP000216451"/>
    </source>
</evidence>
<dbReference type="InterPro" id="IPR001647">
    <property type="entry name" value="HTH_TetR"/>
</dbReference>
<evidence type="ECO:0000256" key="1">
    <source>
        <dbReference type="ARBA" id="ARBA00023125"/>
    </source>
</evidence>
<dbReference type="Pfam" id="PF00440">
    <property type="entry name" value="TetR_N"/>
    <property type="match status" value="1"/>
</dbReference>
<dbReference type="InterPro" id="IPR009057">
    <property type="entry name" value="Homeodomain-like_sf"/>
</dbReference>
<organism evidence="3 4">
    <name type="scientific">Bifidobacterium aquikefiri</name>
    <dbReference type="NCBI Taxonomy" id="1653207"/>
    <lineage>
        <taxon>Bacteria</taxon>
        <taxon>Bacillati</taxon>
        <taxon>Actinomycetota</taxon>
        <taxon>Actinomycetes</taxon>
        <taxon>Bifidobacteriales</taxon>
        <taxon>Bifidobacteriaceae</taxon>
        <taxon>Bifidobacterium</taxon>
    </lineage>
</organism>
<proteinExistence type="predicted"/>
<dbReference type="Proteomes" id="UP000216451">
    <property type="component" value="Unassembled WGS sequence"/>
</dbReference>
<dbReference type="Gene3D" id="1.10.10.60">
    <property type="entry name" value="Homeodomain-like"/>
    <property type="match status" value="1"/>
</dbReference>
<name>A0A261G119_9BIFI</name>